<sequence>MKNLEYKKWNNIIGWAIFLIAFTVYGLTAESKFSFWDTGEYIASAVKLEVTHAPGAALFQLAGAAAGLFAFGNPENYGLVINLMSAFFSALTVLLLFWTVTNLSSQYIFKNQENKNPLPVFLAGIIGALGFAFTDTFWYSAVEGEVYSMASLFIALMLWLITKWDIVADENGNERWLVLIFFLLGLSVGVHMMCMLAVPAVCLIYYARKYSFTWKSFAIANIATLFVLAFVFKIIFPLVMTVFGKTEIFFVNGIGLPFHSGTIIAFIVLFGLCFWLIRFAQKKRNNLLKTAVLSLVYMLIGFSCWLVIPIRANANPPMNLNNPDNAIGMLDYYNREQYGDWPTLYGQNYTAHLDYNGILRNEDGSYKIKTTGTVYEKDEKSGKYLAVGERFNYVYHPDHISFMPRMFNEKKEVMANYISMYGAPEFSLNTDNPDVYDSEEANQVFQELQKKFQEGNMKVQDYLDVKPYDLVKVHKPSFVQNMTYFIDFQVGYYFIRYLMWNFVGKQNDMDSAKDDAKGNWISGFSFLDDYRLGNQDELPAKYTNASTTKFYFLPLILGIIGFFFYSNRDFSRNYALLSVFVLTSIGIIFYTGVKPFEPRDRDYAMVGSFYIVGIWMGLGALAVMEFIGKKTKKENLSLGAGILLLGIPLMMGFQNYNAHDRSGRTAAYDYAYSSLVGLPKNAILFVYGDNDTYPVWAIQETEEFRSDVKVVNWELVSTPWNIAQNLRKTYNAAAIPTTLKYEDYREGTNNQIVVFDAKSLKNFIDNKIAEGESPQKFAFVQKYIEHDQMTGKQALQFLKTKSPEKDEMLKMLFGEDRYERYNFLPVSRFVIPVNKANAVKAGILKAEDMDKADDQIVIHYQASTMFKNSLVLFDMLSTFDWSRAIQFSNGGIYSEENTLYLHDYLQFDGFNYRLTPIRTEMREDGEMGRTDANELYTTIKKFKWGGFRNPHVHFDESALSNIYSYRNIVGRAAESLVKTGQKAKAIEILDEISKEIPASKYDDPRSMSFIINGYIMAGQEQKGLTLAETQLKNILKEYNFYMNLPENRRRFSKREIRTKAAEYAMVVAAVSDAYKNIDKKDKGYAYIMKSLEPIDKRFNDFVKDLEQMGVEKAHLSSDEVQLITPFYSNMFDVVTPYDSTFAKEKEDQIMKAIIRVTGN</sequence>
<feature type="transmembrane region" description="Helical" evidence="1">
    <location>
        <begin position="287"/>
        <end position="308"/>
    </location>
</feature>
<feature type="transmembrane region" description="Helical" evidence="1">
    <location>
        <begin position="53"/>
        <end position="72"/>
    </location>
</feature>
<feature type="transmembrane region" description="Helical" evidence="1">
    <location>
        <begin position="218"/>
        <end position="243"/>
    </location>
</feature>
<protein>
    <submittedName>
        <fullName evidence="2">Protein of uncharacterized function (DUF2723)</fullName>
    </submittedName>
</protein>
<feature type="transmembrane region" description="Helical" evidence="1">
    <location>
        <begin position="574"/>
        <end position="591"/>
    </location>
</feature>
<feature type="transmembrane region" description="Helical" evidence="1">
    <location>
        <begin position="146"/>
        <end position="164"/>
    </location>
</feature>
<feature type="transmembrane region" description="Helical" evidence="1">
    <location>
        <begin position="120"/>
        <end position="139"/>
    </location>
</feature>
<feature type="transmembrane region" description="Helical" evidence="1">
    <location>
        <begin position="636"/>
        <end position="653"/>
    </location>
</feature>
<feature type="transmembrane region" description="Helical" evidence="1">
    <location>
        <begin position="603"/>
        <end position="624"/>
    </location>
</feature>
<dbReference type="InterPro" id="IPR021280">
    <property type="entry name" value="TMEM260-like"/>
</dbReference>
<dbReference type="PANTHER" id="PTHR16214:SF3">
    <property type="entry name" value="TRANSMEMBRANE PROTEIN 260"/>
    <property type="match status" value="1"/>
</dbReference>
<feature type="transmembrane region" description="Helical" evidence="1">
    <location>
        <begin position="176"/>
        <end position="206"/>
    </location>
</feature>
<reference evidence="2 3" key="1">
    <citation type="submission" date="2018-06" db="EMBL/GenBank/DDBJ databases">
        <authorList>
            <consortium name="Pathogen Informatics"/>
            <person name="Doyle S."/>
        </authorList>
    </citation>
    <scope>NUCLEOTIDE SEQUENCE [LARGE SCALE GENOMIC DNA]</scope>
    <source>
        <strain evidence="2 3">NCTC11661</strain>
    </source>
</reference>
<evidence type="ECO:0000313" key="3">
    <source>
        <dbReference type="Proteomes" id="UP000255515"/>
    </source>
</evidence>
<dbReference type="AlphaFoldDB" id="A0A376BY58"/>
<dbReference type="Proteomes" id="UP000255515">
    <property type="component" value="Unassembled WGS sequence"/>
</dbReference>
<evidence type="ECO:0000256" key="1">
    <source>
        <dbReference type="SAM" id="Phobius"/>
    </source>
</evidence>
<keyword evidence="1" id="KW-1133">Transmembrane helix</keyword>
<gene>
    <name evidence="2" type="ORF">NCTC11661_00068</name>
</gene>
<evidence type="ECO:0000313" key="2">
    <source>
        <dbReference type="EMBL" id="SSZ46429.1"/>
    </source>
</evidence>
<proteinExistence type="predicted"/>
<dbReference type="EMBL" id="UFTJ01000001">
    <property type="protein sequence ID" value="SSZ46429.1"/>
    <property type="molecule type" value="Genomic_DNA"/>
</dbReference>
<feature type="transmembrane region" description="Helical" evidence="1">
    <location>
        <begin position="550"/>
        <end position="567"/>
    </location>
</feature>
<keyword evidence="1" id="KW-0472">Membrane</keyword>
<accession>A0A376BY58</accession>
<feature type="transmembrane region" description="Helical" evidence="1">
    <location>
        <begin position="249"/>
        <end position="275"/>
    </location>
</feature>
<keyword evidence="1" id="KW-0812">Transmembrane</keyword>
<name>A0A376BY58_9FLAO</name>
<organism evidence="2 3">
    <name type="scientific">Bergeyella zoohelcum</name>
    <dbReference type="NCBI Taxonomy" id="1015"/>
    <lineage>
        <taxon>Bacteria</taxon>
        <taxon>Pseudomonadati</taxon>
        <taxon>Bacteroidota</taxon>
        <taxon>Flavobacteriia</taxon>
        <taxon>Flavobacteriales</taxon>
        <taxon>Weeksellaceae</taxon>
        <taxon>Bergeyella</taxon>
    </lineage>
</organism>
<dbReference type="RefSeq" id="WP_002687545.1">
    <property type="nucleotide sequence ID" value="NZ_UFTJ01000001.1"/>
</dbReference>
<dbReference type="Pfam" id="PF11028">
    <property type="entry name" value="TMEM260-like"/>
    <property type="match status" value="1"/>
</dbReference>
<dbReference type="InterPro" id="IPR052724">
    <property type="entry name" value="GT117_domain-containing"/>
</dbReference>
<dbReference type="PANTHER" id="PTHR16214">
    <property type="entry name" value="TRANSMEMBRANE PROTEIN 260"/>
    <property type="match status" value="1"/>
</dbReference>
<feature type="transmembrane region" description="Helical" evidence="1">
    <location>
        <begin position="79"/>
        <end position="100"/>
    </location>
</feature>
<feature type="transmembrane region" description="Helical" evidence="1">
    <location>
        <begin position="12"/>
        <end position="33"/>
    </location>
</feature>